<evidence type="ECO:0000313" key="4">
    <source>
        <dbReference type="EMBL" id="KAK7204768.1"/>
    </source>
</evidence>
<organism evidence="4 5">
    <name type="scientific">Myxozyma melibiosi</name>
    <dbReference type="NCBI Taxonomy" id="54550"/>
    <lineage>
        <taxon>Eukaryota</taxon>
        <taxon>Fungi</taxon>
        <taxon>Dikarya</taxon>
        <taxon>Ascomycota</taxon>
        <taxon>Saccharomycotina</taxon>
        <taxon>Lipomycetes</taxon>
        <taxon>Lipomycetales</taxon>
        <taxon>Lipomycetaceae</taxon>
        <taxon>Myxozyma</taxon>
    </lineage>
</organism>
<sequence length="160" mass="18033">MIRLTTIRHTTRALRTLARPTYPPMLLSPLTRSYADFSAPRPAPPRLPEEEQEEFERLLKKANAPFAAAEDDVPEIEVDVETLTAVMEGREAELSEEKQTVEQESLARLRAMNVKHADYVGRTIPEFEGDVNPKTGEVGGPKQDPLRHGDYSFNGRVTDF</sequence>
<keyword evidence="5" id="KW-1185">Reference proteome</keyword>
<protein>
    <recommendedName>
        <fullName evidence="2">Succinate dehydrogenase assembly factor 4, mitochondrial</fullName>
    </recommendedName>
</protein>
<dbReference type="RefSeq" id="XP_064767801.1">
    <property type="nucleotide sequence ID" value="XM_064912870.1"/>
</dbReference>
<dbReference type="PANTHER" id="PTHR28524">
    <property type="entry name" value="SUCCINATE DEHYDROGENASE ASSEMBLY FACTOR 4, MITOCHONDRIAL"/>
    <property type="match status" value="1"/>
</dbReference>
<dbReference type="Proteomes" id="UP001498771">
    <property type="component" value="Unassembled WGS sequence"/>
</dbReference>
<name>A0ABR1F6R9_9ASCO</name>
<dbReference type="Pfam" id="PF07896">
    <property type="entry name" value="DUF1674"/>
    <property type="match status" value="1"/>
</dbReference>
<dbReference type="EMBL" id="JBBJBU010000007">
    <property type="protein sequence ID" value="KAK7204768.1"/>
    <property type="molecule type" value="Genomic_DNA"/>
</dbReference>
<dbReference type="PANTHER" id="PTHR28524:SF3">
    <property type="entry name" value="SUCCINATE DEHYDROGENASE ASSEMBLY FACTOR 4, MITOCHONDRIAL"/>
    <property type="match status" value="1"/>
</dbReference>
<evidence type="ECO:0000256" key="2">
    <source>
        <dbReference type="ARBA" id="ARBA00022170"/>
    </source>
</evidence>
<dbReference type="GeneID" id="90038382"/>
<reference evidence="4 5" key="1">
    <citation type="submission" date="2024-03" db="EMBL/GenBank/DDBJ databases">
        <title>Genome-scale model development and genomic sequencing of the oleaginous clade Lipomyces.</title>
        <authorList>
            <consortium name="Lawrence Berkeley National Laboratory"/>
            <person name="Czajka J.J."/>
            <person name="Han Y."/>
            <person name="Kim J."/>
            <person name="Mondo S.J."/>
            <person name="Hofstad B.A."/>
            <person name="Robles A."/>
            <person name="Haridas S."/>
            <person name="Riley R."/>
            <person name="LaButti K."/>
            <person name="Pangilinan J."/>
            <person name="Andreopoulos W."/>
            <person name="Lipzen A."/>
            <person name="Yan J."/>
            <person name="Wang M."/>
            <person name="Ng V."/>
            <person name="Grigoriev I.V."/>
            <person name="Spatafora J.W."/>
            <person name="Magnuson J.K."/>
            <person name="Baker S.E."/>
            <person name="Pomraning K.R."/>
        </authorList>
    </citation>
    <scope>NUCLEOTIDE SEQUENCE [LARGE SCALE GENOMIC DNA]</scope>
    <source>
        <strain evidence="4 5">Phaff 52-87</strain>
    </source>
</reference>
<comment type="similarity">
    <text evidence="1">Belongs to the SDHAF4 family.</text>
</comment>
<proteinExistence type="inferred from homology"/>
<evidence type="ECO:0000256" key="3">
    <source>
        <dbReference type="SAM" id="MobiDB-lite"/>
    </source>
</evidence>
<accession>A0ABR1F6R9</accession>
<gene>
    <name evidence="4" type="ORF">BZA70DRAFT_279960</name>
</gene>
<dbReference type="InterPro" id="IPR012875">
    <property type="entry name" value="SDHF4"/>
</dbReference>
<evidence type="ECO:0000256" key="1">
    <source>
        <dbReference type="ARBA" id="ARBA00005701"/>
    </source>
</evidence>
<feature type="region of interest" description="Disordered" evidence="3">
    <location>
        <begin position="125"/>
        <end position="160"/>
    </location>
</feature>
<evidence type="ECO:0000313" key="5">
    <source>
        <dbReference type="Proteomes" id="UP001498771"/>
    </source>
</evidence>
<comment type="caution">
    <text evidence="4">The sequence shown here is derived from an EMBL/GenBank/DDBJ whole genome shotgun (WGS) entry which is preliminary data.</text>
</comment>